<evidence type="ECO:0000313" key="1">
    <source>
        <dbReference type="EMBL" id="GGE60191.1"/>
    </source>
</evidence>
<protein>
    <submittedName>
        <fullName evidence="1">Uncharacterized protein</fullName>
    </submittedName>
</protein>
<dbReference type="SUPFAM" id="SSF55729">
    <property type="entry name" value="Acyl-CoA N-acyltransferases (Nat)"/>
    <property type="match status" value="1"/>
</dbReference>
<organism evidence="1 2">
    <name type="scientific">Priestia taiwanensis</name>
    <dbReference type="NCBI Taxonomy" id="1347902"/>
    <lineage>
        <taxon>Bacteria</taxon>
        <taxon>Bacillati</taxon>
        <taxon>Bacillota</taxon>
        <taxon>Bacilli</taxon>
        <taxon>Bacillales</taxon>
        <taxon>Bacillaceae</taxon>
        <taxon>Priestia</taxon>
    </lineage>
</organism>
<reference evidence="1" key="1">
    <citation type="journal article" date="2014" name="Int. J. Syst. Evol. Microbiol.">
        <title>Complete genome sequence of Corynebacterium casei LMG S-19264T (=DSM 44701T), isolated from a smear-ripened cheese.</title>
        <authorList>
            <consortium name="US DOE Joint Genome Institute (JGI-PGF)"/>
            <person name="Walter F."/>
            <person name="Albersmeier A."/>
            <person name="Kalinowski J."/>
            <person name="Ruckert C."/>
        </authorList>
    </citation>
    <scope>NUCLEOTIDE SEQUENCE</scope>
    <source>
        <strain evidence="1">CGMCC 1.12698</strain>
    </source>
</reference>
<evidence type="ECO:0000313" key="2">
    <source>
        <dbReference type="Proteomes" id="UP000605259"/>
    </source>
</evidence>
<dbReference type="AlphaFoldDB" id="A0A917ELJ2"/>
<dbReference type="Gene3D" id="3.40.630.30">
    <property type="match status" value="1"/>
</dbReference>
<gene>
    <name evidence="1" type="ORF">GCM10007140_08230</name>
</gene>
<reference evidence="1" key="2">
    <citation type="submission" date="2020-09" db="EMBL/GenBank/DDBJ databases">
        <authorList>
            <person name="Sun Q."/>
            <person name="Zhou Y."/>
        </authorList>
    </citation>
    <scope>NUCLEOTIDE SEQUENCE</scope>
    <source>
        <strain evidence="1">CGMCC 1.12698</strain>
    </source>
</reference>
<dbReference type="InterPro" id="IPR016181">
    <property type="entry name" value="Acyl_CoA_acyltransferase"/>
</dbReference>
<keyword evidence="2" id="KW-1185">Reference proteome</keyword>
<name>A0A917ELJ2_9BACI</name>
<accession>A0A917ELJ2</accession>
<sequence length="58" mass="6844">MQETLTAAIESRFQNMKLNRINAFVALENEKSTLLLERLAFKKEGVYRDKHFLSWSLL</sequence>
<proteinExistence type="predicted"/>
<dbReference type="Proteomes" id="UP000605259">
    <property type="component" value="Unassembled WGS sequence"/>
</dbReference>
<dbReference type="EMBL" id="BMFK01000001">
    <property type="protein sequence ID" value="GGE60191.1"/>
    <property type="molecule type" value="Genomic_DNA"/>
</dbReference>
<comment type="caution">
    <text evidence="1">The sequence shown here is derived from an EMBL/GenBank/DDBJ whole genome shotgun (WGS) entry which is preliminary data.</text>
</comment>